<organism evidence="2 3">
    <name type="scientific">Stegodyphus mimosarum</name>
    <name type="common">African social velvet spider</name>
    <dbReference type="NCBI Taxonomy" id="407821"/>
    <lineage>
        <taxon>Eukaryota</taxon>
        <taxon>Metazoa</taxon>
        <taxon>Ecdysozoa</taxon>
        <taxon>Arthropoda</taxon>
        <taxon>Chelicerata</taxon>
        <taxon>Arachnida</taxon>
        <taxon>Araneae</taxon>
        <taxon>Araneomorphae</taxon>
        <taxon>Entelegynae</taxon>
        <taxon>Eresoidea</taxon>
        <taxon>Eresidae</taxon>
        <taxon>Stegodyphus</taxon>
    </lineage>
</organism>
<proteinExistence type="predicted"/>
<feature type="compositionally biased region" description="Polar residues" evidence="1">
    <location>
        <begin position="111"/>
        <end position="126"/>
    </location>
</feature>
<protein>
    <submittedName>
        <fullName evidence="2">Uncharacterized protein</fullName>
    </submittedName>
</protein>
<keyword evidence="3" id="KW-1185">Reference proteome</keyword>
<feature type="region of interest" description="Disordered" evidence="1">
    <location>
        <begin position="53"/>
        <end position="126"/>
    </location>
</feature>
<dbReference type="OrthoDB" id="8742770at2759"/>
<reference evidence="2 3" key="1">
    <citation type="submission" date="2013-11" db="EMBL/GenBank/DDBJ databases">
        <title>Genome sequencing of Stegodyphus mimosarum.</title>
        <authorList>
            <person name="Bechsgaard J."/>
        </authorList>
    </citation>
    <scope>NUCLEOTIDE SEQUENCE [LARGE SCALE GENOMIC DNA]</scope>
</reference>
<feature type="non-terminal residue" evidence="2">
    <location>
        <position position="126"/>
    </location>
</feature>
<evidence type="ECO:0000313" key="3">
    <source>
        <dbReference type="Proteomes" id="UP000054359"/>
    </source>
</evidence>
<sequence>MLENEGHWLKLMRTAALPTDANISLRISGSDIICTVTKDVNKEVELKVTCRISEAGDEKEDNSPKISDAEGSPVILSHRRQEKDFSAEETTEPSSNERSGTEAMLDYASEGSKNSDTGRTYKSSRT</sequence>
<dbReference type="Proteomes" id="UP000054359">
    <property type="component" value="Unassembled WGS sequence"/>
</dbReference>
<evidence type="ECO:0000313" key="2">
    <source>
        <dbReference type="EMBL" id="KFM77023.1"/>
    </source>
</evidence>
<dbReference type="EMBL" id="KK119899">
    <property type="protein sequence ID" value="KFM77023.1"/>
    <property type="molecule type" value="Genomic_DNA"/>
</dbReference>
<dbReference type="AlphaFoldDB" id="A0A087UI34"/>
<accession>A0A087UI34</accession>
<gene>
    <name evidence="2" type="ORF">X975_13618</name>
</gene>
<name>A0A087UI34_STEMI</name>
<evidence type="ECO:0000256" key="1">
    <source>
        <dbReference type="SAM" id="MobiDB-lite"/>
    </source>
</evidence>